<feature type="domain" description="CHAT" evidence="1">
    <location>
        <begin position="429"/>
        <end position="598"/>
    </location>
</feature>
<dbReference type="EMBL" id="JEMB01000910">
    <property type="protein sequence ID" value="KYF92538.1"/>
    <property type="molecule type" value="Genomic_DNA"/>
</dbReference>
<evidence type="ECO:0000259" key="1">
    <source>
        <dbReference type="Pfam" id="PF12770"/>
    </source>
</evidence>
<dbReference type="Proteomes" id="UP000075635">
    <property type="component" value="Unassembled WGS sequence"/>
</dbReference>
<organism evidence="3 4">
    <name type="scientific">Sorangium cellulosum</name>
    <name type="common">Polyangium cellulosum</name>
    <dbReference type="NCBI Taxonomy" id="56"/>
    <lineage>
        <taxon>Bacteria</taxon>
        <taxon>Pseudomonadati</taxon>
        <taxon>Myxococcota</taxon>
        <taxon>Polyangia</taxon>
        <taxon>Polyangiales</taxon>
        <taxon>Polyangiaceae</taxon>
        <taxon>Sorangium</taxon>
    </lineage>
</organism>
<accession>A0A150SK00</accession>
<proteinExistence type="predicted"/>
<dbReference type="InterPro" id="IPR024983">
    <property type="entry name" value="CHAT_dom"/>
</dbReference>
<gene>
    <name evidence="3" type="ORF">BE17_26190</name>
</gene>
<protein>
    <submittedName>
        <fullName evidence="3">Uncharacterized protein</fullName>
    </submittedName>
</protein>
<name>A0A150SK00_SORCE</name>
<sequence>MVYLHEIANEDFLLLDAELSAAQAQEASRRLAPTAVVVRRSGGQQGKHHLYTTEDFTARLATVPGHLGLIEALGLDDSNCTPTLDAYADAEAAPERCVILDGDRVVSFLDDALPPPLGLRVGAGEGGEAPLSIEVYLPDPLMVGRTCSLVVWAVRSDALSRSLSAMQPGTSLDIVVHPRRGLALDGRREASLVVTSEAETPRLQFKVRATERCRASVDVLCFHAGQEVCRMRLERDTAPEEMVPEERHKPERRPIAALLPAQPDLMMHFLLAQNGHTGRHEILLRVTAADQSLDINLKQYGPMELRADPRDFFDALHDKINQLPLATISDRTLAREKLARIGADLFENLLPEELRSLLWSLQRRIKTILVQSEEPWIPWELLRMTRRDEHGRTVEGPHLCEAFAMTRWIPNNRGMKHALGALRRIALVACLTSSLPYAEKEREFIRSLSRGGREIEDIPASWLSVIDAMKKGTYDAWHFTGHGRRPSMDMSAAAIMLDNGNKLTSDDISGTVQNCGKTRPVVVLNACHASRQELSLTGLGGFARAFVHAGAAAVVGPIWAVDDYAAYRFTRAFYARLLKGATVGDATRDARAVVRRVDPVAALAFTVFANPSARVQG</sequence>
<evidence type="ECO:0000313" key="4">
    <source>
        <dbReference type="Proteomes" id="UP000075635"/>
    </source>
</evidence>
<dbReference type="InterPro" id="IPR045543">
    <property type="entry name" value="TCAD7"/>
</dbReference>
<dbReference type="Pfam" id="PF19973">
    <property type="entry name" value="TCAD7"/>
    <property type="match status" value="1"/>
</dbReference>
<evidence type="ECO:0000313" key="3">
    <source>
        <dbReference type="EMBL" id="KYF92538.1"/>
    </source>
</evidence>
<evidence type="ECO:0000259" key="2">
    <source>
        <dbReference type="Pfam" id="PF19973"/>
    </source>
</evidence>
<reference evidence="3 4" key="1">
    <citation type="submission" date="2014-02" db="EMBL/GenBank/DDBJ databases">
        <title>The small core and large imbalanced accessory genome model reveals a collaborative survival strategy of Sorangium cellulosum strains in nature.</title>
        <authorList>
            <person name="Han K."/>
            <person name="Peng R."/>
            <person name="Blom J."/>
            <person name="Li Y.-Z."/>
        </authorList>
    </citation>
    <scope>NUCLEOTIDE SEQUENCE [LARGE SCALE GENOMIC DNA]</scope>
    <source>
        <strain evidence="3 4">So0011-07</strain>
    </source>
</reference>
<comment type="caution">
    <text evidence="3">The sequence shown here is derived from an EMBL/GenBank/DDBJ whole genome shotgun (WGS) entry which is preliminary data.</text>
</comment>
<feature type="domain" description="Ternary complex associated" evidence="2">
    <location>
        <begin position="10"/>
        <end position="107"/>
    </location>
</feature>
<dbReference type="AlphaFoldDB" id="A0A150SK00"/>
<dbReference type="Pfam" id="PF12770">
    <property type="entry name" value="CHAT"/>
    <property type="match status" value="1"/>
</dbReference>